<dbReference type="GO" id="GO:0000978">
    <property type="term" value="F:RNA polymerase II cis-regulatory region sequence-specific DNA binding"/>
    <property type="evidence" value="ECO:0007669"/>
    <property type="project" value="TreeGrafter"/>
</dbReference>
<feature type="region of interest" description="Disordered" evidence="6">
    <location>
        <begin position="456"/>
        <end position="598"/>
    </location>
</feature>
<feature type="compositionally biased region" description="Low complexity" evidence="6">
    <location>
        <begin position="558"/>
        <end position="576"/>
    </location>
</feature>
<dbReference type="InterPro" id="IPR036236">
    <property type="entry name" value="Znf_C2H2_sf"/>
</dbReference>
<feature type="domain" description="C2H2-type" evidence="7">
    <location>
        <begin position="363"/>
        <end position="392"/>
    </location>
</feature>
<gene>
    <name evidence="8" type="ORF">L873DRAFT_1002115</name>
</gene>
<reference evidence="8 9" key="1">
    <citation type="journal article" date="2018" name="Nat. Ecol. Evol.">
        <title>Pezizomycetes genomes reveal the molecular basis of ectomycorrhizal truffle lifestyle.</title>
        <authorList>
            <person name="Murat C."/>
            <person name="Payen T."/>
            <person name="Noel B."/>
            <person name="Kuo A."/>
            <person name="Morin E."/>
            <person name="Chen J."/>
            <person name="Kohler A."/>
            <person name="Krizsan K."/>
            <person name="Balestrini R."/>
            <person name="Da Silva C."/>
            <person name="Montanini B."/>
            <person name="Hainaut M."/>
            <person name="Levati E."/>
            <person name="Barry K.W."/>
            <person name="Belfiori B."/>
            <person name="Cichocki N."/>
            <person name="Clum A."/>
            <person name="Dockter R.B."/>
            <person name="Fauchery L."/>
            <person name="Guy J."/>
            <person name="Iotti M."/>
            <person name="Le Tacon F."/>
            <person name="Lindquist E.A."/>
            <person name="Lipzen A."/>
            <person name="Malagnac F."/>
            <person name="Mello A."/>
            <person name="Molinier V."/>
            <person name="Miyauchi S."/>
            <person name="Poulain J."/>
            <person name="Riccioni C."/>
            <person name="Rubini A."/>
            <person name="Sitrit Y."/>
            <person name="Splivallo R."/>
            <person name="Traeger S."/>
            <person name="Wang M."/>
            <person name="Zifcakova L."/>
            <person name="Wipf D."/>
            <person name="Zambonelli A."/>
            <person name="Paolocci F."/>
            <person name="Nowrousian M."/>
            <person name="Ottonello S."/>
            <person name="Baldrian P."/>
            <person name="Spatafora J.W."/>
            <person name="Henrissat B."/>
            <person name="Nagy L.G."/>
            <person name="Aury J.M."/>
            <person name="Wincker P."/>
            <person name="Grigoriev I.V."/>
            <person name="Bonfante P."/>
            <person name="Martin F.M."/>
        </authorList>
    </citation>
    <scope>NUCLEOTIDE SEQUENCE [LARGE SCALE GENOMIC DNA]</scope>
    <source>
        <strain evidence="8 9">120613-1</strain>
    </source>
</reference>
<evidence type="ECO:0000256" key="1">
    <source>
        <dbReference type="ARBA" id="ARBA00022723"/>
    </source>
</evidence>
<dbReference type="PANTHER" id="PTHR19818">
    <property type="entry name" value="ZINC FINGER PROTEIN ZIC AND GLI"/>
    <property type="match status" value="1"/>
</dbReference>
<sequence>MSQSPKKKIQRPRRLTSVTENPVLEAKQDNKRQQVQQQQQRRQPQVPASYPTPSRHREGYREQQHRRHYSVPDIMMLESASPRQSSGHVYPARNMENLEIDVNCGHDQQHLTMDNFNNFCALQPQRPRTPPNQHTSEFYPATPQTPFECFPAGNQDAAQMIDDLLSSIGSPVSLTPRRGSMVASSSPLRATFPLEPCGEHNFHQQNGIPDSLPTPPHTGQLQSVSTFDLAPLPHPNFVSMAAVSMSSESESESYYSPVSSAMSPAFSSVPSTPEAKHATLYKSSNANAMPTVPENSTPSISSLPALDLPQLAPAPRHVPGTPSPVRVRVPAPHLTQSLGAKSSGITMEEISSFISGPDQDGKWLCLFPECKKRFGRKENIKSHVQTHLGDRQYRCEACKKCFVRQHDLKRHSKIHTGVKPYPCLCGNSFARHDALTRHRQRGMCVGAFEGIVKKVVKRGRPRKKPLPEDDQKSKTEENSDSSVADGSSGSSNPQTPYEFPDFGSPLPQTPSPQTPIFGEEEEATPRCRESSSDPLTKSAESPGYSPPASPCGEYDFESFVSPPSSSSNRNSVGSSSLAESDFVPSYGPLATNTTTPTTEQIVGAPMKKFGVGSFGSLDEYASSSGAEEFGLFSQDGMDMLGLTALERDPSILNFDDDIYIKPEYMTNAAENGSFY</sequence>
<dbReference type="Gene3D" id="3.30.160.60">
    <property type="entry name" value="Classic Zinc Finger"/>
    <property type="match status" value="3"/>
</dbReference>
<evidence type="ECO:0000313" key="9">
    <source>
        <dbReference type="Proteomes" id="UP000276215"/>
    </source>
</evidence>
<evidence type="ECO:0000313" key="8">
    <source>
        <dbReference type="EMBL" id="RPA98946.1"/>
    </source>
</evidence>
<evidence type="ECO:0000256" key="4">
    <source>
        <dbReference type="ARBA" id="ARBA00022833"/>
    </source>
</evidence>
<evidence type="ECO:0000259" key="7">
    <source>
        <dbReference type="PROSITE" id="PS50157"/>
    </source>
</evidence>
<protein>
    <recommendedName>
        <fullName evidence="7">C2H2-type domain-containing protein</fullName>
    </recommendedName>
</protein>
<dbReference type="PROSITE" id="PS00028">
    <property type="entry name" value="ZINC_FINGER_C2H2_1"/>
    <property type="match status" value="2"/>
</dbReference>
<dbReference type="AlphaFoldDB" id="A0A3N4JL74"/>
<dbReference type="InterPro" id="IPR050329">
    <property type="entry name" value="GLI_C2H2-zinc-finger"/>
</dbReference>
<dbReference type="PANTHER" id="PTHR19818:SF144">
    <property type="entry name" value="METALLOTHIONEIN EXPRESSION ACTIVATOR-RELATED"/>
    <property type="match status" value="1"/>
</dbReference>
<feature type="compositionally biased region" description="Low complexity" evidence="6">
    <location>
        <begin position="33"/>
        <end position="47"/>
    </location>
</feature>
<dbReference type="PROSITE" id="PS50157">
    <property type="entry name" value="ZINC_FINGER_C2H2_2"/>
    <property type="match status" value="2"/>
</dbReference>
<dbReference type="SUPFAM" id="SSF57667">
    <property type="entry name" value="beta-beta-alpha zinc fingers"/>
    <property type="match status" value="2"/>
</dbReference>
<dbReference type="GO" id="GO:0000981">
    <property type="term" value="F:DNA-binding transcription factor activity, RNA polymerase II-specific"/>
    <property type="evidence" value="ECO:0007669"/>
    <property type="project" value="TreeGrafter"/>
</dbReference>
<dbReference type="InterPro" id="IPR013087">
    <property type="entry name" value="Znf_C2H2_type"/>
</dbReference>
<name>A0A3N4JL74_9PEZI</name>
<dbReference type="STRING" id="1336337.A0A3N4JL74"/>
<keyword evidence="9" id="KW-1185">Reference proteome</keyword>
<dbReference type="OrthoDB" id="8117402at2759"/>
<feature type="region of interest" description="Disordered" evidence="6">
    <location>
        <begin position="1"/>
        <end position="66"/>
    </location>
</feature>
<evidence type="ECO:0000256" key="3">
    <source>
        <dbReference type="ARBA" id="ARBA00022771"/>
    </source>
</evidence>
<keyword evidence="1" id="KW-0479">Metal-binding</keyword>
<accession>A0A3N4JL74</accession>
<feature type="domain" description="C2H2-type" evidence="7">
    <location>
        <begin position="393"/>
        <end position="420"/>
    </location>
</feature>
<keyword evidence="4" id="KW-0862">Zinc</keyword>
<keyword evidence="3 5" id="KW-0863">Zinc-finger</keyword>
<evidence type="ECO:0000256" key="2">
    <source>
        <dbReference type="ARBA" id="ARBA00022737"/>
    </source>
</evidence>
<dbReference type="SMART" id="SM00355">
    <property type="entry name" value="ZnF_C2H2"/>
    <property type="match status" value="2"/>
</dbReference>
<dbReference type="GO" id="GO:0005634">
    <property type="term" value="C:nucleus"/>
    <property type="evidence" value="ECO:0007669"/>
    <property type="project" value="UniProtKB-ARBA"/>
</dbReference>
<organism evidence="8 9">
    <name type="scientific">Choiromyces venosus 120613-1</name>
    <dbReference type="NCBI Taxonomy" id="1336337"/>
    <lineage>
        <taxon>Eukaryota</taxon>
        <taxon>Fungi</taxon>
        <taxon>Dikarya</taxon>
        <taxon>Ascomycota</taxon>
        <taxon>Pezizomycotina</taxon>
        <taxon>Pezizomycetes</taxon>
        <taxon>Pezizales</taxon>
        <taxon>Tuberaceae</taxon>
        <taxon>Choiromyces</taxon>
    </lineage>
</organism>
<evidence type="ECO:0000256" key="5">
    <source>
        <dbReference type="PROSITE-ProRule" id="PRU00042"/>
    </source>
</evidence>
<dbReference type="Pfam" id="PF00096">
    <property type="entry name" value="zf-C2H2"/>
    <property type="match status" value="1"/>
</dbReference>
<feature type="compositionally biased region" description="Basic and acidic residues" evidence="6">
    <location>
        <begin position="465"/>
        <end position="477"/>
    </location>
</feature>
<feature type="compositionally biased region" description="Low complexity" evidence="6">
    <location>
        <begin position="480"/>
        <end position="491"/>
    </location>
</feature>
<dbReference type="GO" id="GO:0045944">
    <property type="term" value="P:positive regulation of transcription by RNA polymerase II"/>
    <property type="evidence" value="ECO:0007669"/>
    <property type="project" value="UniProtKB-ARBA"/>
</dbReference>
<proteinExistence type="predicted"/>
<dbReference type="Proteomes" id="UP000276215">
    <property type="component" value="Unassembled WGS sequence"/>
</dbReference>
<dbReference type="EMBL" id="ML120392">
    <property type="protein sequence ID" value="RPA98946.1"/>
    <property type="molecule type" value="Genomic_DNA"/>
</dbReference>
<dbReference type="FunFam" id="3.30.160.60:FF:001649">
    <property type="entry name" value="C2H2 transcription factor Swi5"/>
    <property type="match status" value="1"/>
</dbReference>
<feature type="compositionally biased region" description="Basic residues" evidence="6">
    <location>
        <begin position="1"/>
        <end position="14"/>
    </location>
</feature>
<keyword evidence="2" id="KW-0677">Repeat</keyword>
<dbReference type="GO" id="GO:0008270">
    <property type="term" value="F:zinc ion binding"/>
    <property type="evidence" value="ECO:0007669"/>
    <property type="project" value="UniProtKB-KW"/>
</dbReference>
<evidence type="ECO:0000256" key="6">
    <source>
        <dbReference type="SAM" id="MobiDB-lite"/>
    </source>
</evidence>
<dbReference type="FunFam" id="3.30.160.60:FF:000504">
    <property type="entry name" value="C2H2 transcription factor swi5"/>
    <property type="match status" value="1"/>
</dbReference>